<feature type="compositionally biased region" description="Polar residues" evidence="1">
    <location>
        <begin position="1"/>
        <end position="11"/>
    </location>
</feature>
<dbReference type="EMBL" id="FNTI01000001">
    <property type="protein sequence ID" value="SEE29857.1"/>
    <property type="molecule type" value="Genomic_DNA"/>
</dbReference>
<protein>
    <recommendedName>
        <fullName evidence="5">DUF4260 family protein</fullName>
    </recommendedName>
</protein>
<dbReference type="RefSeq" id="WP_074828574.1">
    <property type="nucleotide sequence ID" value="NZ_FNTI01000001.1"/>
</dbReference>
<organism evidence="3 4">
    <name type="scientific">Bradyrhizobium lablabi</name>
    <dbReference type="NCBI Taxonomy" id="722472"/>
    <lineage>
        <taxon>Bacteria</taxon>
        <taxon>Pseudomonadati</taxon>
        <taxon>Pseudomonadota</taxon>
        <taxon>Alphaproteobacteria</taxon>
        <taxon>Hyphomicrobiales</taxon>
        <taxon>Nitrobacteraceae</taxon>
        <taxon>Bradyrhizobium</taxon>
    </lineage>
</organism>
<reference evidence="3 4" key="1">
    <citation type="submission" date="2016-10" db="EMBL/GenBank/DDBJ databases">
        <authorList>
            <person name="de Groot N.N."/>
        </authorList>
    </citation>
    <scope>NUCLEOTIDE SEQUENCE [LARGE SCALE GENOMIC DNA]</scope>
    <source>
        <strain evidence="3 4">GAS522</strain>
    </source>
</reference>
<evidence type="ECO:0000256" key="1">
    <source>
        <dbReference type="SAM" id="MobiDB-lite"/>
    </source>
</evidence>
<keyword evidence="2" id="KW-0812">Transmembrane</keyword>
<dbReference type="Pfam" id="PF14079">
    <property type="entry name" value="DUF4260"/>
    <property type="match status" value="1"/>
</dbReference>
<evidence type="ECO:0008006" key="5">
    <source>
        <dbReference type="Google" id="ProtNLM"/>
    </source>
</evidence>
<gene>
    <name evidence="3" type="ORF">SAMN05444171_6948</name>
</gene>
<evidence type="ECO:0000313" key="4">
    <source>
        <dbReference type="Proteomes" id="UP000183208"/>
    </source>
</evidence>
<keyword evidence="2" id="KW-1133">Transmembrane helix</keyword>
<keyword evidence="2" id="KW-0472">Membrane</keyword>
<dbReference type="Proteomes" id="UP000183208">
    <property type="component" value="Unassembled WGS sequence"/>
</dbReference>
<accession>A0A1M7HCJ4</accession>
<dbReference type="InterPro" id="IPR025356">
    <property type="entry name" value="DUF4260"/>
</dbReference>
<evidence type="ECO:0000256" key="2">
    <source>
        <dbReference type="SAM" id="Phobius"/>
    </source>
</evidence>
<feature type="transmembrane region" description="Helical" evidence="2">
    <location>
        <begin position="99"/>
        <end position="123"/>
    </location>
</feature>
<feature type="region of interest" description="Disordered" evidence="1">
    <location>
        <begin position="1"/>
        <end position="26"/>
    </location>
</feature>
<dbReference type="AlphaFoldDB" id="A0A1M7HCJ4"/>
<sequence>MTDTASTNNPAADSPNAETPGTDGPGAATGGVRTLLRLEGLALFTGMTLLYGVWDGSWWIYAILFLAPDLSFAAYLAGPKFGAMVYNAAHSYLAPMAMMTFGFAASSPLVLSIAMIWLAHIGFDRMLGYGLKYTAGFGFTHLGRIGKPKADA</sequence>
<dbReference type="OrthoDB" id="9813911at2"/>
<evidence type="ECO:0000313" key="3">
    <source>
        <dbReference type="EMBL" id="SEE29857.1"/>
    </source>
</evidence>
<proteinExistence type="predicted"/>
<name>A0A1M7HCJ4_9BRAD</name>